<protein>
    <recommendedName>
        <fullName evidence="2">non-specific serine/threonine protein kinase</fullName>
        <ecNumber evidence="2">2.7.11.1</ecNumber>
    </recommendedName>
</protein>
<proteinExistence type="inferred from homology"/>
<keyword evidence="19" id="KW-0675">Receptor</keyword>
<dbReference type="Pfam" id="PF00069">
    <property type="entry name" value="Pkinase"/>
    <property type="match status" value="1"/>
</dbReference>
<dbReference type="PANTHER" id="PTHR27009">
    <property type="entry name" value="RUST RESISTANCE KINASE LR10-RELATED"/>
    <property type="match status" value="1"/>
</dbReference>
<dbReference type="SUPFAM" id="SSF56112">
    <property type="entry name" value="Protein kinase-like (PK-like)"/>
    <property type="match status" value="1"/>
</dbReference>
<evidence type="ECO:0000256" key="8">
    <source>
        <dbReference type="ARBA" id="ARBA00022777"/>
    </source>
</evidence>
<evidence type="ECO:0000256" key="17">
    <source>
        <dbReference type="SAM" id="Phobius"/>
    </source>
</evidence>
<dbReference type="FunFam" id="1.10.510.10:FF:001023">
    <property type="entry name" value="Os07g0541700 protein"/>
    <property type="match status" value="1"/>
</dbReference>
<dbReference type="AlphaFoldDB" id="A0A2I0B1R5"/>
<comment type="catalytic activity">
    <reaction evidence="14">
        <text>L-seryl-[protein] + ATP = O-phospho-L-seryl-[protein] + ADP + H(+)</text>
        <dbReference type="Rhea" id="RHEA:17989"/>
        <dbReference type="Rhea" id="RHEA-COMP:9863"/>
        <dbReference type="Rhea" id="RHEA-COMP:11604"/>
        <dbReference type="ChEBI" id="CHEBI:15378"/>
        <dbReference type="ChEBI" id="CHEBI:29999"/>
        <dbReference type="ChEBI" id="CHEBI:30616"/>
        <dbReference type="ChEBI" id="CHEBI:83421"/>
        <dbReference type="ChEBI" id="CHEBI:456216"/>
        <dbReference type="EC" id="2.7.11.1"/>
    </reaction>
</comment>
<accession>A0A2I0B1R5</accession>
<dbReference type="FunFam" id="3.30.200.20:FF:000178">
    <property type="entry name" value="serine/threonine-protein kinase PBS1-like"/>
    <property type="match status" value="1"/>
</dbReference>
<dbReference type="STRING" id="1088818.A0A2I0B1R5"/>
<evidence type="ECO:0000256" key="12">
    <source>
        <dbReference type="ARBA" id="ARBA00023180"/>
    </source>
</evidence>
<dbReference type="GO" id="GO:0016020">
    <property type="term" value="C:membrane"/>
    <property type="evidence" value="ECO:0007669"/>
    <property type="project" value="UniProtKB-SubCell"/>
</dbReference>
<evidence type="ECO:0000256" key="11">
    <source>
        <dbReference type="ARBA" id="ARBA00023136"/>
    </source>
</evidence>
<dbReference type="InterPro" id="IPR017441">
    <property type="entry name" value="Protein_kinase_ATP_BS"/>
</dbReference>
<evidence type="ECO:0000256" key="1">
    <source>
        <dbReference type="ARBA" id="ARBA00004479"/>
    </source>
</evidence>
<keyword evidence="9 15" id="KW-0067">ATP-binding</keyword>
<organism evidence="19 20">
    <name type="scientific">Apostasia shenzhenica</name>
    <dbReference type="NCBI Taxonomy" id="1088818"/>
    <lineage>
        <taxon>Eukaryota</taxon>
        <taxon>Viridiplantae</taxon>
        <taxon>Streptophyta</taxon>
        <taxon>Embryophyta</taxon>
        <taxon>Tracheophyta</taxon>
        <taxon>Spermatophyta</taxon>
        <taxon>Magnoliopsida</taxon>
        <taxon>Liliopsida</taxon>
        <taxon>Asparagales</taxon>
        <taxon>Orchidaceae</taxon>
        <taxon>Apostasioideae</taxon>
        <taxon>Apostasia</taxon>
    </lineage>
</organism>
<comment type="catalytic activity">
    <reaction evidence="13">
        <text>L-threonyl-[protein] + ATP = O-phospho-L-threonyl-[protein] + ADP + H(+)</text>
        <dbReference type="Rhea" id="RHEA:46608"/>
        <dbReference type="Rhea" id="RHEA-COMP:11060"/>
        <dbReference type="Rhea" id="RHEA-COMP:11605"/>
        <dbReference type="ChEBI" id="CHEBI:15378"/>
        <dbReference type="ChEBI" id="CHEBI:30013"/>
        <dbReference type="ChEBI" id="CHEBI:30616"/>
        <dbReference type="ChEBI" id="CHEBI:61977"/>
        <dbReference type="ChEBI" id="CHEBI:456216"/>
        <dbReference type="EC" id="2.7.11.1"/>
    </reaction>
</comment>
<dbReference type="InterPro" id="IPR008271">
    <property type="entry name" value="Ser/Thr_kinase_AS"/>
</dbReference>
<keyword evidence="11 17" id="KW-0472">Membrane</keyword>
<dbReference type="PROSITE" id="PS00107">
    <property type="entry name" value="PROTEIN_KINASE_ATP"/>
    <property type="match status" value="1"/>
</dbReference>
<keyword evidence="8 19" id="KW-0418">Kinase</keyword>
<dbReference type="OrthoDB" id="784097at2759"/>
<dbReference type="EMBL" id="KZ451923">
    <property type="protein sequence ID" value="PKA61730.1"/>
    <property type="molecule type" value="Genomic_DNA"/>
</dbReference>
<evidence type="ECO:0000256" key="16">
    <source>
        <dbReference type="RuleBase" id="RU000304"/>
    </source>
</evidence>
<dbReference type="GO" id="GO:0004674">
    <property type="term" value="F:protein serine/threonine kinase activity"/>
    <property type="evidence" value="ECO:0007669"/>
    <property type="project" value="UniProtKB-KW"/>
</dbReference>
<evidence type="ECO:0000256" key="7">
    <source>
        <dbReference type="ARBA" id="ARBA00022741"/>
    </source>
</evidence>
<evidence type="ECO:0000256" key="15">
    <source>
        <dbReference type="PROSITE-ProRule" id="PRU10141"/>
    </source>
</evidence>
<comment type="similarity">
    <text evidence="16">Belongs to the protein kinase superfamily.</text>
</comment>
<keyword evidence="6" id="KW-0732">Signal</keyword>
<dbReference type="GO" id="GO:0005524">
    <property type="term" value="F:ATP binding"/>
    <property type="evidence" value="ECO:0007669"/>
    <property type="project" value="UniProtKB-UniRule"/>
</dbReference>
<evidence type="ECO:0000313" key="19">
    <source>
        <dbReference type="EMBL" id="PKA61730.1"/>
    </source>
</evidence>
<dbReference type="InterPro" id="IPR000719">
    <property type="entry name" value="Prot_kinase_dom"/>
</dbReference>
<dbReference type="GO" id="GO:0106310">
    <property type="term" value="F:protein serine kinase activity"/>
    <property type="evidence" value="ECO:0007669"/>
    <property type="project" value="RHEA"/>
</dbReference>
<feature type="binding site" evidence="15">
    <location>
        <position position="106"/>
    </location>
    <ligand>
        <name>ATP</name>
        <dbReference type="ChEBI" id="CHEBI:30616"/>
    </ligand>
</feature>
<dbReference type="EC" id="2.7.11.1" evidence="2"/>
<dbReference type="PROSITE" id="PS00108">
    <property type="entry name" value="PROTEIN_KINASE_ST"/>
    <property type="match status" value="1"/>
</dbReference>
<evidence type="ECO:0000256" key="13">
    <source>
        <dbReference type="ARBA" id="ARBA00047899"/>
    </source>
</evidence>
<evidence type="ECO:0000256" key="5">
    <source>
        <dbReference type="ARBA" id="ARBA00022692"/>
    </source>
</evidence>
<keyword evidence="3 16" id="KW-0723">Serine/threonine-protein kinase</keyword>
<evidence type="ECO:0000256" key="3">
    <source>
        <dbReference type="ARBA" id="ARBA00022527"/>
    </source>
</evidence>
<name>A0A2I0B1R5_9ASPA</name>
<evidence type="ECO:0000256" key="14">
    <source>
        <dbReference type="ARBA" id="ARBA00048679"/>
    </source>
</evidence>
<gene>
    <name evidence="19" type="ORF">AXF42_Ash008560</name>
</gene>
<keyword evidence="12" id="KW-0325">Glycoprotein</keyword>
<evidence type="ECO:0000259" key="18">
    <source>
        <dbReference type="PROSITE" id="PS50011"/>
    </source>
</evidence>
<keyword evidence="10 17" id="KW-1133">Transmembrane helix</keyword>
<comment type="subcellular location">
    <subcellularLocation>
        <location evidence="1">Membrane</location>
        <topology evidence="1">Single-pass type I membrane protein</topology>
    </subcellularLocation>
</comment>
<keyword evidence="7 15" id="KW-0547">Nucleotide-binding</keyword>
<dbReference type="PROSITE" id="PS50011">
    <property type="entry name" value="PROTEIN_KINASE_DOM"/>
    <property type="match status" value="1"/>
</dbReference>
<keyword evidence="20" id="KW-1185">Reference proteome</keyword>
<sequence>MFCGLFEGSIILDVTLQILLVIAIIVKYVLSPLVVLIFLARKHWKMRRPINAVEKFLRNQQTLSTKRYAYTDIIAITNHFREKLGQGVFGYVFKGELPGSRQVAVKILNNSGRNGEEFINEVSTIGSIHHVNVVKLIGFCAEGSRRALVYDYMTNGSLDKYIFSLDGTIRRPFSWAKLNDIALGIARGIDYLHRGCEMRILHFDIKPHNILLDQNFNPKISDFGLARLYPKANSMITLSAARGTIGYIAPELISRSFGVVSYKSDVYSFGMLLMEMAAGRRNVNPHGRNRKEAVQDRLMVHSDEAINSAVLHQSTCCNAGRCYKCITNAFEALLFNSAV</sequence>
<keyword evidence="5 17" id="KW-0812">Transmembrane</keyword>
<dbReference type="Proteomes" id="UP000236161">
    <property type="component" value="Unassembled WGS sequence"/>
</dbReference>
<evidence type="ECO:0000256" key="6">
    <source>
        <dbReference type="ARBA" id="ARBA00022729"/>
    </source>
</evidence>
<feature type="transmembrane region" description="Helical" evidence="17">
    <location>
        <begin position="16"/>
        <end position="40"/>
    </location>
</feature>
<evidence type="ECO:0000313" key="20">
    <source>
        <dbReference type="Proteomes" id="UP000236161"/>
    </source>
</evidence>
<evidence type="ECO:0000256" key="10">
    <source>
        <dbReference type="ARBA" id="ARBA00022989"/>
    </source>
</evidence>
<dbReference type="SMART" id="SM00220">
    <property type="entry name" value="S_TKc"/>
    <property type="match status" value="1"/>
</dbReference>
<evidence type="ECO:0000256" key="9">
    <source>
        <dbReference type="ARBA" id="ARBA00022840"/>
    </source>
</evidence>
<evidence type="ECO:0000256" key="4">
    <source>
        <dbReference type="ARBA" id="ARBA00022679"/>
    </source>
</evidence>
<keyword evidence="4 19" id="KW-0808">Transferase</keyword>
<dbReference type="Gene3D" id="3.30.200.20">
    <property type="entry name" value="Phosphorylase Kinase, domain 1"/>
    <property type="match status" value="1"/>
</dbReference>
<feature type="domain" description="Protein kinase" evidence="18">
    <location>
        <begin position="78"/>
        <end position="339"/>
    </location>
</feature>
<evidence type="ECO:0000256" key="2">
    <source>
        <dbReference type="ARBA" id="ARBA00012513"/>
    </source>
</evidence>
<dbReference type="InterPro" id="IPR045874">
    <property type="entry name" value="LRK10/LRL21-25-like"/>
</dbReference>
<dbReference type="Gene3D" id="1.10.510.10">
    <property type="entry name" value="Transferase(Phosphotransferase) domain 1"/>
    <property type="match status" value="1"/>
</dbReference>
<dbReference type="InterPro" id="IPR011009">
    <property type="entry name" value="Kinase-like_dom_sf"/>
</dbReference>
<reference evidence="19 20" key="1">
    <citation type="journal article" date="2017" name="Nature">
        <title>The Apostasia genome and the evolution of orchids.</title>
        <authorList>
            <person name="Zhang G.Q."/>
            <person name="Liu K.W."/>
            <person name="Li Z."/>
            <person name="Lohaus R."/>
            <person name="Hsiao Y.Y."/>
            <person name="Niu S.C."/>
            <person name="Wang J.Y."/>
            <person name="Lin Y.C."/>
            <person name="Xu Q."/>
            <person name="Chen L.J."/>
            <person name="Yoshida K."/>
            <person name="Fujiwara S."/>
            <person name="Wang Z.W."/>
            <person name="Zhang Y.Q."/>
            <person name="Mitsuda N."/>
            <person name="Wang M."/>
            <person name="Liu G.H."/>
            <person name="Pecoraro L."/>
            <person name="Huang H.X."/>
            <person name="Xiao X.J."/>
            <person name="Lin M."/>
            <person name="Wu X.Y."/>
            <person name="Wu W.L."/>
            <person name="Chen Y.Y."/>
            <person name="Chang S.B."/>
            <person name="Sakamoto S."/>
            <person name="Ohme-Takagi M."/>
            <person name="Yagi M."/>
            <person name="Zeng S.J."/>
            <person name="Shen C.Y."/>
            <person name="Yeh C.M."/>
            <person name="Luo Y.B."/>
            <person name="Tsai W.C."/>
            <person name="Van de Peer Y."/>
            <person name="Liu Z.J."/>
        </authorList>
    </citation>
    <scope>NUCLEOTIDE SEQUENCE [LARGE SCALE GENOMIC DNA]</scope>
    <source>
        <strain evidence="20">cv. Shenzhen</strain>
        <tissue evidence="19">Stem</tissue>
    </source>
</reference>